<keyword evidence="3 5" id="KW-1133">Transmembrane helix</keyword>
<feature type="transmembrane region" description="Helical" evidence="5">
    <location>
        <begin position="42"/>
        <end position="62"/>
    </location>
</feature>
<dbReference type="InterPro" id="IPR002797">
    <property type="entry name" value="Polysacc_synth"/>
</dbReference>
<feature type="transmembrane region" description="Helical" evidence="5">
    <location>
        <begin position="12"/>
        <end position="30"/>
    </location>
</feature>
<dbReference type="PANTHER" id="PTHR43424:SF1">
    <property type="entry name" value="LOCUS PUTATIVE PROTEIN 1-RELATED"/>
    <property type="match status" value="1"/>
</dbReference>
<feature type="transmembrane region" description="Helical" evidence="5">
    <location>
        <begin position="202"/>
        <end position="223"/>
    </location>
</feature>
<gene>
    <name evidence="6" type="ORF">PQ472_01220</name>
</gene>
<evidence type="ECO:0000256" key="3">
    <source>
        <dbReference type="ARBA" id="ARBA00022989"/>
    </source>
</evidence>
<evidence type="ECO:0000256" key="5">
    <source>
        <dbReference type="SAM" id="Phobius"/>
    </source>
</evidence>
<organism evidence="6 7">
    <name type="scientific">Lacticaseibacillus pabuli</name>
    <dbReference type="NCBI Taxonomy" id="3025672"/>
    <lineage>
        <taxon>Bacteria</taxon>
        <taxon>Bacillati</taxon>
        <taxon>Bacillota</taxon>
        <taxon>Bacilli</taxon>
        <taxon>Lactobacillales</taxon>
        <taxon>Lactobacillaceae</taxon>
        <taxon>Lacticaseibacillus</taxon>
    </lineage>
</organism>
<protein>
    <submittedName>
        <fullName evidence="6">Oligosaccharide flippase family protein</fullName>
    </submittedName>
</protein>
<feature type="transmembrane region" description="Helical" evidence="5">
    <location>
        <begin position="139"/>
        <end position="157"/>
    </location>
</feature>
<accession>A0ABY7WRT0</accession>
<keyword evidence="2 5" id="KW-0812">Transmembrane</keyword>
<feature type="transmembrane region" description="Helical" evidence="5">
    <location>
        <begin position="377"/>
        <end position="398"/>
    </location>
</feature>
<feature type="transmembrane region" description="Helical" evidence="5">
    <location>
        <begin position="243"/>
        <end position="263"/>
    </location>
</feature>
<dbReference type="InterPro" id="IPR052556">
    <property type="entry name" value="PolySynth_Transporter"/>
</dbReference>
<feature type="transmembrane region" description="Helical" evidence="5">
    <location>
        <begin position="163"/>
        <end position="182"/>
    </location>
</feature>
<keyword evidence="7" id="KW-1185">Reference proteome</keyword>
<dbReference type="EMBL" id="CP117884">
    <property type="protein sequence ID" value="WDF82892.1"/>
    <property type="molecule type" value="Genomic_DNA"/>
</dbReference>
<sequence>MRKTMVNIVYNALYQVMALFLPILVQPYVARTLGAKAVGLNAYINSIPTLLAVIILFGMNQFGARAIAQSKEEDLPSRFARLWMIQLTVGLITIAGFVLSVVFFLDNKFYFLLEVPFLIGYILDISWLFIGLGEIRAVVTRNTLIKLGITACIFIFVHRPGDLWIYLLINSITYLANIVFWFDLKKRIGRHLKKSDFNWDRAYFMGALTVTVPSIAVQLYISFDQTLVKWIAGPTQLSYYANSQMIARAIITVVGSVSTILMPKMAQMLVENTDRTEVVRLMKTALDYTLLISLYFTIEFMLNANRFPVWFWGKEYAGADNVLFIGAAIIVLVSYGGVFANQYTLSRGLFKEFATPYYVGAVFSIALNLVLLPKFGAVGGAITIVSTEALVCFLRIFLVRKELPLRQLFANQWQLLLAAFVALAVGILSRNLNLGSLFVDLVAQTVISSVVYLAALLMMKNSTIMAVIARVRRR</sequence>
<comment type="subcellular location">
    <subcellularLocation>
        <location evidence="1">Membrane</location>
        <topology evidence="1">Multi-pass membrane protein</topology>
    </subcellularLocation>
</comment>
<evidence type="ECO:0000256" key="2">
    <source>
        <dbReference type="ARBA" id="ARBA00022692"/>
    </source>
</evidence>
<name>A0ABY7WRT0_9LACO</name>
<evidence type="ECO:0000313" key="7">
    <source>
        <dbReference type="Proteomes" id="UP001220377"/>
    </source>
</evidence>
<dbReference type="RefSeq" id="WP_274260647.1">
    <property type="nucleotide sequence ID" value="NZ_CP117884.1"/>
</dbReference>
<dbReference type="Pfam" id="PF01943">
    <property type="entry name" value="Polysacc_synt"/>
    <property type="match status" value="1"/>
</dbReference>
<keyword evidence="4 5" id="KW-0472">Membrane</keyword>
<feature type="transmembrane region" description="Helical" evidence="5">
    <location>
        <begin position="322"/>
        <end position="341"/>
    </location>
</feature>
<proteinExistence type="predicted"/>
<evidence type="ECO:0000313" key="6">
    <source>
        <dbReference type="EMBL" id="WDF82892.1"/>
    </source>
</evidence>
<dbReference type="PANTHER" id="PTHR43424">
    <property type="entry name" value="LOCUS PUTATIVE PROTEIN 1-RELATED"/>
    <property type="match status" value="1"/>
</dbReference>
<evidence type="ECO:0000256" key="4">
    <source>
        <dbReference type="ARBA" id="ARBA00023136"/>
    </source>
</evidence>
<feature type="transmembrane region" description="Helical" evidence="5">
    <location>
        <begin position="353"/>
        <end position="371"/>
    </location>
</feature>
<feature type="transmembrane region" description="Helical" evidence="5">
    <location>
        <begin position="82"/>
        <end position="105"/>
    </location>
</feature>
<feature type="transmembrane region" description="Helical" evidence="5">
    <location>
        <begin position="284"/>
        <end position="302"/>
    </location>
</feature>
<feature type="transmembrane region" description="Helical" evidence="5">
    <location>
        <begin position="111"/>
        <end position="132"/>
    </location>
</feature>
<evidence type="ECO:0000256" key="1">
    <source>
        <dbReference type="ARBA" id="ARBA00004141"/>
    </source>
</evidence>
<dbReference type="Proteomes" id="UP001220377">
    <property type="component" value="Chromosome"/>
</dbReference>
<feature type="transmembrane region" description="Helical" evidence="5">
    <location>
        <begin position="410"/>
        <end position="429"/>
    </location>
</feature>
<reference evidence="6 7" key="1">
    <citation type="submission" date="2023-02" db="EMBL/GenBank/DDBJ databases">
        <title>Genome sequence of Lacticaseibacillus sp. KACC 23028.</title>
        <authorList>
            <person name="Kim S."/>
            <person name="Heo J."/>
            <person name="Kwon S.-W."/>
        </authorList>
    </citation>
    <scope>NUCLEOTIDE SEQUENCE [LARGE SCALE GENOMIC DNA]</scope>
    <source>
        <strain evidence="6 7">KACC 23028</strain>
    </source>
</reference>